<dbReference type="PROSITE" id="PS51755">
    <property type="entry name" value="OMPR_PHOB"/>
    <property type="match status" value="1"/>
</dbReference>
<sequence length="227" mass="25043">MSKVLVVDDDAYVRQVVHDYLSADGHDVIDAPDGATGLNLLLSGEVDAAVLDLMLPGIDGLEVFRRARAAGVETPIIVLSAKSGESDRILGLELGADDYLTKPFSPRELVLRVRSILRRANARHQTEQTIVDGDLVVDLSARRVTLSGREISLTLREFDLLAFLVQQPGKVWSRDELMAAVWGWDCGDPSTVTVHVRRLRGKLEVEPSSPTRLVTAWGHGYRWDPQP</sequence>
<feature type="domain" description="OmpR/PhoB-type" evidence="8">
    <location>
        <begin position="127"/>
        <end position="225"/>
    </location>
</feature>
<dbReference type="InterPro" id="IPR001867">
    <property type="entry name" value="OmpR/PhoB-type_DNA-bd"/>
</dbReference>
<dbReference type="InterPro" id="IPR011006">
    <property type="entry name" value="CheY-like_superfamily"/>
</dbReference>
<name>A0ABY7QWJ3_9ACTN</name>
<dbReference type="InterPro" id="IPR039420">
    <property type="entry name" value="WalR-like"/>
</dbReference>
<evidence type="ECO:0000259" key="7">
    <source>
        <dbReference type="PROSITE" id="PS50110"/>
    </source>
</evidence>
<reference evidence="9 10" key="1">
    <citation type="submission" date="2023-06" db="EMBL/GenBank/DDBJ databases">
        <title>The Gram-positive Non-spore-bearing Anaerobic Bacilli of Human Feces.</title>
        <authorList>
            <person name="Eggerth A.H."/>
        </authorList>
    </citation>
    <scope>NUCLEOTIDE SEQUENCE [LARGE SCALE GENOMIC DNA]</scope>
    <source>
        <strain evidence="9 10">CBA3108</strain>
    </source>
</reference>
<feature type="DNA-binding region" description="OmpR/PhoB-type" evidence="6">
    <location>
        <begin position="127"/>
        <end position="225"/>
    </location>
</feature>
<dbReference type="InterPro" id="IPR016032">
    <property type="entry name" value="Sig_transdc_resp-reg_C-effctor"/>
</dbReference>
<evidence type="ECO:0000256" key="4">
    <source>
        <dbReference type="ARBA" id="ARBA00023163"/>
    </source>
</evidence>
<keyword evidence="2" id="KW-0805">Transcription regulation</keyword>
<dbReference type="SUPFAM" id="SSF52172">
    <property type="entry name" value="CheY-like"/>
    <property type="match status" value="1"/>
</dbReference>
<dbReference type="Gene3D" id="1.10.10.10">
    <property type="entry name" value="Winged helix-like DNA-binding domain superfamily/Winged helix DNA-binding domain"/>
    <property type="match status" value="1"/>
</dbReference>
<keyword evidence="4" id="KW-0804">Transcription</keyword>
<accession>A0ABY7QWJ3</accession>
<evidence type="ECO:0000256" key="6">
    <source>
        <dbReference type="PROSITE-ProRule" id="PRU01091"/>
    </source>
</evidence>
<dbReference type="CDD" id="cd00383">
    <property type="entry name" value="trans_reg_C"/>
    <property type="match status" value="1"/>
</dbReference>
<dbReference type="SUPFAM" id="SSF46894">
    <property type="entry name" value="C-terminal effector domain of the bipartite response regulators"/>
    <property type="match status" value="1"/>
</dbReference>
<evidence type="ECO:0000259" key="8">
    <source>
        <dbReference type="PROSITE" id="PS51755"/>
    </source>
</evidence>
<evidence type="ECO:0000256" key="2">
    <source>
        <dbReference type="ARBA" id="ARBA00023015"/>
    </source>
</evidence>
<dbReference type="InterPro" id="IPR001789">
    <property type="entry name" value="Sig_transdc_resp-reg_receiver"/>
</dbReference>
<feature type="modified residue" description="4-aspartylphosphate" evidence="5">
    <location>
        <position position="52"/>
    </location>
</feature>
<gene>
    <name evidence="9" type="ORF">O6R08_05840</name>
</gene>
<dbReference type="Proteomes" id="UP001212097">
    <property type="component" value="Chromosome"/>
</dbReference>
<protein>
    <submittedName>
        <fullName evidence="9">Response regulator transcription factor</fullName>
    </submittedName>
</protein>
<evidence type="ECO:0000313" key="10">
    <source>
        <dbReference type="Proteomes" id="UP001212097"/>
    </source>
</evidence>
<keyword evidence="10" id="KW-1185">Reference proteome</keyword>
<dbReference type="Gene3D" id="6.10.250.690">
    <property type="match status" value="1"/>
</dbReference>
<dbReference type="Pfam" id="PF00072">
    <property type="entry name" value="Response_reg"/>
    <property type="match status" value="1"/>
</dbReference>
<dbReference type="PROSITE" id="PS50110">
    <property type="entry name" value="RESPONSE_REGULATORY"/>
    <property type="match status" value="1"/>
</dbReference>
<evidence type="ECO:0000256" key="1">
    <source>
        <dbReference type="ARBA" id="ARBA00022553"/>
    </source>
</evidence>
<evidence type="ECO:0000256" key="3">
    <source>
        <dbReference type="ARBA" id="ARBA00023125"/>
    </source>
</evidence>
<dbReference type="PANTHER" id="PTHR48111">
    <property type="entry name" value="REGULATOR OF RPOS"/>
    <property type="match status" value="1"/>
</dbReference>
<dbReference type="Pfam" id="PF00486">
    <property type="entry name" value="Trans_reg_C"/>
    <property type="match status" value="1"/>
</dbReference>
<dbReference type="SMART" id="SM00862">
    <property type="entry name" value="Trans_reg_C"/>
    <property type="match status" value="1"/>
</dbReference>
<dbReference type="PANTHER" id="PTHR48111:SF4">
    <property type="entry name" value="DNA-BINDING DUAL TRANSCRIPTIONAL REGULATOR OMPR"/>
    <property type="match status" value="1"/>
</dbReference>
<dbReference type="SMART" id="SM00448">
    <property type="entry name" value="REC"/>
    <property type="match status" value="1"/>
</dbReference>
<keyword evidence="3 6" id="KW-0238">DNA-binding</keyword>
<dbReference type="EMBL" id="CP115668">
    <property type="protein sequence ID" value="WCC79095.1"/>
    <property type="molecule type" value="Genomic_DNA"/>
</dbReference>
<dbReference type="Gene3D" id="3.40.50.2300">
    <property type="match status" value="1"/>
</dbReference>
<dbReference type="InterPro" id="IPR036388">
    <property type="entry name" value="WH-like_DNA-bd_sf"/>
</dbReference>
<proteinExistence type="predicted"/>
<organism evidence="9 10">
    <name type="scientific">Cutibacterium equinum</name>
    <dbReference type="NCBI Taxonomy" id="3016342"/>
    <lineage>
        <taxon>Bacteria</taxon>
        <taxon>Bacillati</taxon>
        <taxon>Actinomycetota</taxon>
        <taxon>Actinomycetes</taxon>
        <taxon>Propionibacteriales</taxon>
        <taxon>Propionibacteriaceae</taxon>
        <taxon>Cutibacterium</taxon>
    </lineage>
</organism>
<keyword evidence="1 5" id="KW-0597">Phosphoprotein</keyword>
<evidence type="ECO:0000313" key="9">
    <source>
        <dbReference type="EMBL" id="WCC79095.1"/>
    </source>
</evidence>
<dbReference type="RefSeq" id="WP_271417301.1">
    <property type="nucleotide sequence ID" value="NZ_CP115668.1"/>
</dbReference>
<evidence type="ECO:0000256" key="5">
    <source>
        <dbReference type="PROSITE-ProRule" id="PRU00169"/>
    </source>
</evidence>
<dbReference type="CDD" id="cd17574">
    <property type="entry name" value="REC_OmpR"/>
    <property type="match status" value="1"/>
</dbReference>
<feature type="domain" description="Response regulatory" evidence="7">
    <location>
        <begin position="3"/>
        <end position="117"/>
    </location>
</feature>